<dbReference type="CDD" id="cd00130">
    <property type="entry name" value="PAS"/>
    <property type="match status" value="1"/>
</dbReference>
<dbReference type="InterPro" id="IPR000792">
    <property type="entry name" value="Tscrpt_reg_LuxR_C"/>
</dbReference>
<protein>
    <submittedName>
        <fullName evidence="2">Helix-turn-helix transcriptional regulator</fullName>
    </submittedName>
</protein>
<dbReference type="Gene3D" id="1.10.10.10">
    <property type="entry name" value="Winged helix-like DNA-binding domain superfamily/Winged helix DNA-binding domain"/>
    <property type="match status" value="1"/>
</dbReference>
<dbReference type="RefSeq" id="WP_310772628.1">
    <property type="nucleotide sequence ID" value="NZ_JBHRWR010000002.1"/>
</dbReference>
<dbReference type="Proteomes" id="UP001595701">
    <property type="component" value="Unassembled WGS sequence"/>
</dbReference>
<evidence type="ECO:0000259" key="1">
    <source>
        <dbReference type="PROSITE" id="PS50112"/>
    </source>
</evidence>
<feature type="domain" description="PAS" evidence="1">
    <location>
        <begin position="47"/>
        <end position="90"/>
    </location>
</feature>
<dbReference type="Pfam" id="PF08448">
    <property type="entry name" value="PAS_4"/>
    <property type="match status" value="1"/>
</dbReference>
<dbReference type="NCBIfam" id="TIGR00229">
    <property type="entry name" value="sensory_box"/>
    <property type="match status" value="1"/>
</dbReference>
<name>A0ABV7S643_9ACTN</name>
<evidence type="ECO:0000313" key="3">
    <source>
        <dbReference type="Proteomes" id="UP001595701"/>
    </source>
</evidence>
<dbReference type="EMBL" id="JBHRWR010000002">
    <property type="protein sequence ID" value="MFC3572495.1"/>
    <property type="molecule type" value="Genomic_DNA"/>
</dbReference>
<evidence type="ECO:0000313" key="2">
    <source>
        <dbReference type="EMBL" id="MFC3572495.1"/>
    </source>
</evidence>
<proteinExistence type="predicted"/>
<dbReference type="InterPro" id="IPR000014">
    <property type="entry name" value="PAS"/>
</dbReference>
<keyword evidence="3" id="KW-1185">Reference proteome</keyword>
<dbReference type="InterPro" id="IPR036388">
    <property type="entry name" value="WH-like_DNA-bd_sf"/>
</dbReference>
<dbReference type="SUPFAM" id="SSF55785">
    <property type="entry name" value="PYP-like sensor domain (PAS domain)"/>
    <property type="match status" value="1"/>
</dbReference>
<organism evidence="2 3">
    <name type="scientific">Streptomyces yaanensis</name>
    <dbReference type="NCBI Taxonomy" id="1142239"/>
    <lineage>
        <taxon>Bacteria</taxon>
        <taxon>Bacillati</taxon>
        <taxon>Actinomycetota</taxon>
        <taxon>Actinomycetes</taxon>
        <taxon>Kitasatosporales</taxon>
        <taxon>Streptomycetaceae</taxon>
        <taxon>Streptomyces</taxon>
    </lineage>
</organism>
<comment type="caution">
    <text evidence="2">The sequence shown here is derived from an EMBL/GenBank/DDBJ whole genome shotgun (WGS) entry which is preliminary data.</text>
</comment>
<dbReference type="InterPro" id="IPR016032">
    <property type="entry name" value="Sig_transdc_resp-reg_C-effctor"/>
</dbReference>
<dbReference type="Gene3D" id="3.30.450.20">
    <property type="entry name" value="PAS domain"/>
    <property type="match status" value="1"/>
</dbReference>
<gene>
    <name evidence="2" type="ORF">ACFOZ0_04200</name>
</gene>
<dbReference type="InterPro" id="IPR013656">
    <property type="entry name" value="PAS_4"/>
</dbReference>
<dbReference type="PROSITE" id="PS50112">
    <property type="entry name" value="PAS"/>
    <property type="match status" value="1"/>
</dbReference>
<dbReference type="Pfam" id="PF00196">
    <property type="entry name" value="GerE"/>
    <property type="match status" value="1"/>
</dbReference>
<dbReference type="SMART" id="SM00421">
    <property type="entry name" value="HTH_LUXR"/>
    <property type="match status" value="1"/>
</dbReference>
<reference evidence="3" key="1">
    <citation type="journal article" date="2019" name="Int. J. Syst. Evol. Microbiol.">
        <title>The Global Catalogue of Microorganisms (GCM) 10K type strain sequencing project: providing services to taxonomists for standard genome sequencing and annotation.</title>
        <authorList>
            <consortium name="The Broad Institute Genomics Platform"/>
            <consortium name="The Broad Institute Genome Sequencing Center for Infectious Disease"/>
            <person name="Wu L."/>
            <person name="Ma J."/>
        </authorList>
    </citation>
    <scope>NUCLEOTIDE SEQUENCE [LARGE SCALE GENOMIC DNA]</scope>
    <source>
        <strain evidence="3">CGMCC 4.7035</strain>
    </source>
</reference>
<accession>A0ABV7S643</accession>
<dbReference type="SUPFAM" id="SSF46894">
    <property type="entry name" value="C-terminal effector domain of the bipartite response regulators"/>
    <property type="match status" value="1"/>
</dbReference>
<sequence length="231" mass="24972">MDPRRQRVPLQPTMSPVPDSSAAVFWRNRALGLFDRIPLPTAYCTTDGTILRVNAAMAGEWGMLAGPLRGRSILDLFHPETRNQLRSVTEAIRLHRRSRYTVAVGWTTASGVERHGEMTVDLVSETSTEAPNLLLMLRIDQERPAPESAQAAETVKADEIEARVLALAAAGSTTGQIASAVGLTVDGVNYHFKQLSRRWGVTGKAALVARAYVEGVLAPDAWPPAPARPGG</sequence>
<dbReference type="InterPro" id="IPR035965">
    <property type="entry name" value="PAS-like_dom_sf"/>
</dbReference>